<dbReference type="RefSeq" id="WP_323576838.1">
    <property type="nucleotide sequence ID" value="NZ_JAYGJQ010000002.1"/>
</dbReference>
<sequence>MDFNLLFTKNLQQGIVRTFKHNETPSSKIIDINEAKSLPLQGFIFSEDLKNDDFLSGLESELKFYPIRSNSEFGLTPEKFEKLSYDEGKVVFDKMRENWILQNNISLIEEMFKVRNHLLGLFPNDRSGFFEELWFILKTNLGATNLKLIYNDMIKAKTENEKNKLVKVKIVGERFPEMRNVDEMDEAVLKSYEKEFGGVFNITDYNKEKGQLVICATIKKSPVLIMTNIYQLTRLQKAILTSLFEGLNG</sequence>
<evidence type="ECO:0000313" key="1">
    <source>
        <dbReference type="EMBL" id="MEA9356944.1"/>
    </source>
</evidence>
<name>A0ABU5VV70_9BACT</name>
<keyword evidence="2" id="KW-1185">Reference proteome</keyword>
<organism evidence="1 2">
    <name type="scientific">Bacteriovorax antarcticus</name>
    <dbReference type="NCBI Taxonomy" id="3088717"/>
    <lineage>
        <taxon>Bacteria</taxon>
        <taxon>Pseudomonadati</taxon>
        <taxon>Bdellovibrionota</taxon>
        <taxon>Bacteriovoracia</taxon>
        <taxon>Bacteriovoracales</taxon>
        <taxon>Bacteriovoracaceae</taxon>
        <taxon>Bacteriovorax</taxon>
    </lineage>
</organism>
<proteinExistence type="predicted"/>
<reference evidence="1 2" key="1">
    <citation type="submission" date="2023-11" db="EMBL/GenBank/DDBJ databases">
        <title>A Novel Polar Bacteriovorax (B. antarcticus) Isolated from the Biocrust in Antarctica.</title>
        <authorList>
            <person name="Mun W."/>
            <person name="Choi S.Y."/>
            <person name="Mitchell R.J."/>
        </authorList>
    </citation>
    <scope>NUCLEOTIDE SEQUENCE [LARGE SCALE GENOMIC DNA]</scope>
    <source>
        <strain evidence="1 2">PP10</strain>
    </source>
</reference>
<comment type="caution">
    <text evidence="1">The sequence shown here is derived from an EMBL/GenBank/DDBJ whole genome shotgun (WGS) entry which is preliminary data.</text>
</comment>
<gene>
    <name evidence="1" type="ORF">SHI21_12035</name>
</gene>
<protein>
    <submittedName>
        <fullName evidence="1">Uncharacterized protein</fullName>
    </submittedName>
</protein>
<accession>A0ABU5VV70</accession>
<dbReference type="Proteomes" id="UP001302274">
    <property type="component" value="Unassembled WGS sequence"/>
</dbReference>
<evidence type="ECO:0000313" key="2">
    <source>
        <dbReference type="Proteomes" id="UP001302274"/>
    </source>
</evidence>
<dbReference type="EMBL" id="JAYGJQ010000002">
    <property type="protein sequence ID" value="MEA9356944.1"/>
    <property type="molecule type" value="Genomic_DNA"/>
</dbReference>